<protein>
    <submittedName>
        <fullName evidence="1">Uncharacterized protein</fullName>
    </submittedName>
</protein>
<gene>
    <name evidence="1" type="ORF">HNP52_003796</name>
</gene>
<keyword evidence="2" id="KW-1185">Reference proteome</keyword>
<reference evidence="1 2" key="1">
    <citation type="submission" date="2020-08" db="EMBL/GenBank/DDBJ databases">
        <title>Functional genomics of gut bacteria from endangered species of beetles.</title>
        <authorList>
            <person name="Carlos-Shanley C."/>
        </authorList>
    </citation>
    <scope>NUCLEOTIDE SEQUENCE [LARGE SCALE GENOMIC DNA]</scope>
    <source>
        <strain evidence="1 2">S00224</strain>
    </source>
</reference>
<evidence type="ECO:0000313" key="2">
    <source>
        <dbReference type="Proteomes" id="UP000575241"/>
    </source>
</evidence>
<organism evidence="1 2">
    <name type="scientific">Sphingomonas kyeonggiensis</name>
    <dbReference type="NCBI Taxonomy" id="1268553"/>
    <lineage>
        <taxon>Bacteria</taxon>
        <taxon>Pseudomonadati</taxon>
        <taxon>Pseudomonadota</taxon>
        <taxon>Alphaproteobacteria</taxon>
        <taxon>Sphingomonadales</taxon>
        <taxon>Sphingomonadaceae</taxon>
        <taxon>Sphingomonas</taxon>
    </lineage>
</organism>
<dbReference type="EMBL" id="JACHLN010000003">
    <property type="protein sequence ID" value="MBB4840704.1"/>
    <property type="molecule type" value="Genomic_DNA"/>
</dbReference>
<accession>A0A7W7K453</accession>
<proteinExistence type="predicted"/>
<dbReference type="Proteomes" id="UP000575241">
    <property type="component" value="Unassembled WGS sequence"/>
</dbReference>
<dbReference type="RefSeq" id="WP_184169143.1">
    <property type="nucleotide sequence ID" value="NZ_JACHLN010000003.1"/>
</dbReference>
<dbReference type="AlphaFoldDB" id="A0A7W7K453"/>
<sequence>MDLNYLLYRHQVSLVRARDAASSEARCAHQGLVRGYARRIAELRDALDAPLPMVASL</sequence>
<comment type="caution">
    <text evidence="1">The sequence shown here is derived from an EMBL/GenBank/DDBJ whole genome shotgun (WGS) entry which is preliminary data.</text>
</comment>
<name>A0A7W7K453_9SPHN</name>
<evidence type="ECO:0000313" key="1">
    <source>
        <dbReference type="EMBL" id="MBB4840704.1"/>
    </source>
</evidence>